<dbReference type="InterPro" id="IPR014014">
    <property type="entry name" value="RNA_helicase_DEAD_Q_motif"/>
</dbReference>
<dbReference type="PROSITE" id="PS00039">
    <property type="entry name" value="DEAD_ATP_HELICASE"/>
    <property type="match status" value="1"/>
</dbReference>
<dbReference type="InterPro" id="IPR044742">
    <property type="entry name" value="DEAD/DEAH_RhlB"/>
</dbReference>
<dbReference type="EMBL" id="CP042914">
    <property type="protein sequence ID" value="QEG39521.1"/>
    <property type="molecule type" value="Genomic_DNA"/>
</dbReference>
<dbReference type="Proteomes" id="UP000325286">
    <property type="component" value="Chromosome"/>
</dbReference>
<dbReference type="PANTHER" id="PTHR47959">
    <property type="entry name" value="ATP-DEPENDENT RNA HELICASE RHLE-RELATED"/>
    <property type="match status" value="1"/>
</dbReference>
<organism evidence="12 13">
    <name type="scientific">Roseimaritima ulvae</name>
    <dbReference type="NCBI Taxonomy" id="980254"/>
    <lineage>
        <taxon>Bacteria</taxon>
        <taxon>Pseudomonadati</taxon>
        <taxon>Planctomycetota</taxon>
        <taxon>Planctomycetia</taxon>
        <taxon>Pirellulales</taxon>
        <taxon>Pirellulaceae</taxon>
        <taxon>Roseimaritima</taxon>
    </lineage>
</organism>
<evidence type="ECO:0000259" key="11">
    <source>
        <dbReference type="PROSITE" id="PS51195"/>
    </source>
</evidence>
<keyword evidence="13" id="KW-1185">Reference proteome</keyword>
<gene>
    <name evidence="12" type="primary">rhlE_2</name>
    <name evidence="12" type="ORF">UC8_15160</name>
</gene>
<dbReference type="CDD" id="cd18787">
    <property type="entry name" value="SF2_C_DEAD"/>
    <property type="match status" value="1"/>
</dbReference>
<dbReference type="InterPro" id="IPR001650">
    <property type="entry name" value="Helicase_C-like"/>
</dbReference>
<evidence type="ECO:0000256" key="4">
    <source>
        <dbReference type="ARBA" id="ARBA00022840"/>
    </source>
</evidence>
<evidence type="ECO:0000256" key="7">
    <source>
        <dbReference type="RuleBase" id="RU000492"/>
    </source>
</evidence>
<evidence type="ECO:0000259" key="9">
    <source>
        <dbReference type="PROSITE" id="PS51192"/>
    </source>
</evidence>
<evidence type="ECO:0000313" key="12">
    <source>
        <dbReference type="EMBL" id="QEG39521.1"/>
    </source>
</evidence>
<sequence>MPNSASTAIESFFQFDLIDPIQRALHGEGYHRPTPIQAAAIGPLLEGRDLLGCAQTGTGKTAAFAIPILQRLDALQRRPRSKAPTVLVLSPTRELATQIADSFSTYGKHIKFRMTTVFGGVSQGRQVHALQRGVDICVATPGRLLDLFRQGCICFDDIDTFVLDEADRMLDMGFLPDLKRILHELPEQRHSLFFSATMPPPVKKLAAGLLTDHVEVIVTPPSSTVDRIDQCLMMVQHADKLKLLHHMLQTEATGQVLIFTKTKRGADRLVKQLVKSDLRCEAIHGGKTQSARNRVLQAFKQGKLDILVATDLAARGIDVEGLSHVINFDMPHDPESYVHRIGRTGPEPAPRAWPSRSALRKNTMR</sequence>
<dbReference type="InterPro" id="IPR014001">
    <property type="entry name" value="Helicase_ATP-bd"/>
</dbReference>
<keyword evidence="4 7" id="KW-0067">ATP-binding</keyword>
<dbReference type="SUPFAM" id="SSF52540">
    <property type="entry name" value="P-loop containing nucleoside triphosphate hydrolases"/>
    <property type="match status" value="1"/>
</dbReference>
<dbReference type="SMART" id="SM00487">
    <property type="entry name" value="DEXDc"/>
    <property type="match status" value="1"/>
</dbReference>
<proteinExistence type="inferred from homology"/>
<evidence type="ECO:0000256" key="8">
    <source>
        <dbReference type="SAM" id="MobiDB-lite"/>
    </source>
</evidence>
<keyword evidence="2 7" id="KW-0378">Hydrolase</keyword>
<dbReference type="CDD" id="cd00268">
    <property type="entry name" value="DEADc"/>
    <property type="match status" value="1"/>
</dbReference>
<dbReference type="EC" id="3.6.4.13" evidence="12"/>
<feature type="domain" description="DEAD-box RNA helicase Q" evidence="11">
    <location>
        <begin position="10"/>
        <end position="38"/>
    </location>
</feature>
<feature type="region of interest" description="Disordered" evidence="8">
    <location>
        <begin position="343"/>
        <end position="365"/>
    </location>
</feature>
<dbReference type="PROSITE" id="PS51195">
    <property type="entry name" value="Q_MOTIF"/>
    <property type="match status" value="1"/>
</dbReference>
<dbReference type="InterPro" id="IPR000629">
    <property type="entry name" value="RNA-helicase_DEAD-box_CS"/>
</dbReference>
<keyword evidence="1 7" id="KW-0547">Nucleotide-binding</keyword>
<dbReference type="PROSITE" id="PS51194">
    <property type="entry name" value="HELICASE_CTER"/>
    <property type="match status" value="1"/>
</dbReference>
<dbReference type="PROSITE" id="PS51192">
    <property type="entry name" value="HELICASE_ATP_BIND_1"/>
    <property type="match status" value="1"/>
</dbReference>
<comment type="similarity">
    <text evidence="5 7">Belongs to the DEAD box helicase family.</text>
</comment>
<dbReference type="GO" id="GO:0005524">
    <property type="term" value="F:ATP binding"/>
    <property type="evidence" value="ECO:0007669"/>
    <property type="project" value="UniProtKB-KW"/>
</dbReference>
<dbReference type="GO" id="GO:0016787">
    <property type="term" value="F:hydrolase activity"/>
    <property type="evidence" value="ECO:0007669"/>
    <property type="project" value="UniProtKB-KW"/>
</dbReference>
<dbReference type="AlphaFoldDB" id="A0A5B9QZT9"/>
<dbReference type="GO" id="GO:0003676">
    <property type="term" value="F:nucleic acid binding"/>
    <property type="evidence" value="ECO:0007669"/>
    <property type="project" value="InterPro"/>
</dbReference>
<evidence type="ECO:0000256" key="5">
    <source>
        <dbReference type="ARBA" id="ARBA00038437"/>
    </source>
</evidence>
<reference evidence="12 13" key="1">
    <citation type="submission" date="2019-08" db="EMBL/GenBank/DDBJ databases">
        <title>Deep-cultivation of Planctomycetes and their phenomic and genomic characterization uncovers novel biology.</title>
        <authorList>
            <person name="Wiegand S."/>
            <person name="Jogler M."/>
            <person name="Boedeker C."/>
            <person name="Pinto D."/>
            <person name="Vollmers J."/>
            <person name="Rivas-Marin E."/>
            <person name="Kohn T."/>
            <person name="Peeters S.H."/>
            <person name="Heuer A."/>
            <person name="Rast P."/>
            <person name="Oberbeckmann S."/>
            <person name="Bunk B."/>
            <person name="Jeske O."/>
            <person name="Meyerdierks A."/>
            <person name="Storesund J.E."/>
            <person name="Kallscheuer N."/>
            <person name="Luecker S."/>
            <person name="Lage O.M."/>
            <person name="Pohl T."/>
            <person name="Merkel B.J."/>
            <person name="Hornburger P."/>
            <person name="Mueller R.-W."/>
            <person name="Bruemmer F."/>
            <person name="Labrenz M."/>
            <person name="Spormann A.M."/>
            <person name="Op den Camp H."/>
            <person name="Overmann J."/>
            <person name="Amann R."/>
            <person name="Jetten M.S.M."/>
            <person name="Mascher T."/>
            <person name="Medema M.H."/>
            <person name="Devos D.P."/>
            <person name="Kaster A.-K."/>
            <person name="Ovreas L."/>
            <person name="Rohde M."/>
            <person name="Galperin M.Y."/>
            <person name="Jogler C."/>
        </authorList>
    </citation>
    <scope>NUCLEOTIDE SEQUENCE [LARGE SCALE GENOMIC DNA]</scope>
    <source>
        <strain evidence="12 13">UC8</strain>
    </source>
</reference>
<dbReference type="SMART" id="SM00490">
    <property type="entry name" value="HELICc"/>
    <property type="match status" value="1"/>
</dbReference>
<dbReference type="KEGG" id="rul:UC8_15160"/>
<dbReference type="InterPro" id="IPR050079">
    <property type="entry name" value="DEAD_box_RNA_helicase"/>
</dbReference>
<evidence type="ECO:0000259" key="10">
    <source>
        <dbReference type="PROSITE" id="PS51194"/>
    </source>
</evidence>
<dbReference type="GO" id="GO:0003724">
    <property type="term" value="F:RNA helicase activity"/>
    <property type="evidence" value="ECO:0007669"/>
    <property type="project" value="UniProtKB-EC"/>
</dbReference>
<feature type="domain" description="Helicase ATP-binding" evidence="9">
    <location>
        <begin position="41"/>
        <end position="216"/>
    </location>
</feature>
<name>A0A5B9QZT9_9BACT</name>
<accession>A0A5B9QZT9</accession>
<dbReference type="GO" id="GO:0005829">
    <property type="term" value="C:cytosol"/>
    <property type="evidence" value="ECO:0007669"/>
    <property type="project" value="TreeGrafter"/>
</dbReference>
<dbReference type="RefSeq" id="WP_210421357.1">
    <property type="nucleotide sequence ID" value="NZ_CP042914.1"/>
</dbReference>
<dbReference type="InterPro" id="IPR027417">
    <property type="entry name" value="P-loop_NTPase"/>
</dbReference>
<feature type="short sequence motif" description="Q motif" evidence="6">
    <location>
        <begin position="10"/>
        <end position="38"/>
    </location>
</feature>
<feature type="domain" description="Helicase C-terminal" evidence="10">
    <location>
        <begin position="242"/>
        <end position="365"/>
    </location>
</feature>
<dbReference type="Gene3D" id="3.40.50.300">
    <property type="entry name" value="P-loop containing nucleotide triphosphate hydrolases"/>
    <property type="match status" value="2"/>
</dbReference>
<evidence type="ECO:0000256" key="2">
    <source>
        <dbReference type="ARBA" id="ARBA00022801"/>
    </source>
</evidence>
<dbReference type="Pfam" id="PF00270">
    <property type="entry name" value="DEAD"/>
    <property type="match status" value="1"/>
</dbReference>
<evidence type="ECO:0000256" key="3">
    <source>
        <dbReference type="ARBA" id="ARBA00022806"/>
    </source>
</evidence>
<evidence type="ECO:0000313" key="13">
    <source>
        <dbReference type="Proteomes" id="UP000325286"/>
    </source>
</evidence>
<dbReference type="InterPro" id="IPR011545">
    <property type="entry name" value="DEAD/DEAH_box_helicase_dom"/>
</dbReference>
<evidence type="ECO:0000256" key="1">
    <source>
        <dbReference type="ARBA" id="ARBA00022741"/>
    </source>
</evidence>
<protein>
    <submittedName>
        <fullName evidence="12">ATP-dependent RNA helicase RhlE</fullName>
        <ecNumber evidence="12">3.6.4.13</ecNumber>
    </submittedName>
</protein>
<evidence type="ECO:0000256" key="6">
    <source>
        <dbReference type="PROSITE-ProRule" id="PRU00552"/>
    </source>
</evidence>
<keyword evidence="3 7" id="KW-0347">Helicase</keyword>
<dbReference type="Pfam" id="PF00271">
    <property type="entry name" value="Helicase_C"/>
    <property type="match status" value="1"/>
</dbReference>
<dbReference type="PANTHER" id="PTHR47959:SF13">
    <property type="entry name" value="ATP-DEPENDENT RNA HELICASE RHLE"/>
    <property type="match status" value="1"/>
</dbReference>